<evidence type="ECO:0000313" key="3">
    <source>
        <dbReference type="Proteomes" id="UP000236214"/>
    </source>
</evidence>
<dbReference type="Pfam" id="PF05043">
    <property type="entry name" value="Mga"/>
    <property type="match status" value="1"/>
</dbReference>
<protein>
    <recommendedName>
        <fullName evidence="1">Mga helix-turn-helix domain-containing protein</fullName>
    </recommendedName>
</protein>
<dbReference type="InterPro" id="IPR036388">
    <property type="entry name" value="WH-like_DNA-bd_sf"/>
</dbReference>
<evidence type="ECO:0000259" key="1">
    <source>
        <dbReference type="Pfam" id="PF05043"/>
    </source>
</evidence>
<keyword evidence="3" id="KW-1185">Reference proteome</keyword>
<dbReference type="InterPro" id="IPR007737">
    <property type="entry name" value="Mga_HTH"/>
</dbReference>
<accession>A0A2H6CW53</accession>
<name>A0A2H6CW53_TETHA</name>
<comment type="caution">
    <text evidence="2">The sequence shown here is derived from an EMBL/GenBank/DDBJ whole genome shotgun (WGS) entry which is preliminary data.</text>
</comment>
<dbReference type="AlphaFoldDB" id="A0A2H6CW53"/>
<reference evidence="2 3" key="1">
    <citation type="submission" date="2016-05" db="EMBL/GenBank/DDBJ databases">
        <title>Whole genome sequencing of Tetragenococcus halophilus subsp. halophilus NISL 7118.</title>
        <authorList>
            <person name="Shiwa Y."/>
            <person name="Nishimura I."/>
            <person name="Yoshikawa H."/>
            <person name="Koyama Y."/>
            <person name="Oguma T."/>
        </authorList>
    </citation>
    <scope>NUCLEOTIDE SEQUENCE [LARGE SCALE GENOMIC DNA]</scope>
    <source>
        <strain evidence="2 3">NISL 7118</strain>
    </source>
</reference>
<sequence>MAMFIKSKGRFLVRDILNVLEEENSFLTMQQIAQRLEYPSIHSVKNTCHDLKKRIDELYSSDDIEFIISQRGGVRMKRNKVNLHLLTQAINESSVRYNTTLSLLINRELVTLDYCEKNFISKSTLVRKMRRTSRLLSHYGLNISISDRIKLTGKESMVRIGEFIFLTLNYESLSAFLFYPQDENYLQQTNQVFHYLNLSLAENEIEYLAIWFFVNQYSIEEGYLLDENFELLNFFEDYEFIEKPHFLSDWSENNWKFFLLFLYTMDYISLEKAIAVKKKNPFAEEINQWIACFEEHYFVMDKNQKEITEKKLTKQLQYDAIIKPGMDVMPYLENLDVTYLQERFPIYFSHFEKFWKNFTDSNPIYAKRPSAKLSSILNCIYFVPLLTYMPEVSIFVCTNTSKAHQYLLKEKIHVHLRDRVIKFEEDIHLADIIVTTLNSLEVTSEKQTLVQIRPASPTKDLDRIKAVVETRVQTAAKSHNAQGDELGK</sequence>
<organism evidence="2 3">
    <name type="scientific">Tetragenococcus halophilus subsp. halophilus</name>
    <dbReference type="NCBI Taxonomy" id="1513897"/>
    <lineage>
        <taxon>Bacteria</taxon>
        <taxon>Bacillati</taxon>
        <taxon>Bacillota</taxon>
        <taxon>Bacilli</taxon>
        <taxon>Lactobacillales</taxon>
        <taxon>Enterococcaceae</taxon>
        <taxon>Tetragenococcus</taxon>
    </lineage>
</organism>
<dbReference type="EMBL" id="BDEC01000149">
    <property type="protein sequence ID" value="GBD69221.1"/>
    <property type="molecule type" value="Genomic_DNA"/>
</dbReference>
<dbReference type="Proteomes" id="UP000236214">
    <property type="component" value="Unassembled WGS sequence"/>
</dbReference>
<dbReference type="RefSeq" id="WP_103103698.1">
    <property type="nucleotide sequence ID" value="NZ_BDEC01000149.1"/>
</dbReference>
<gene>
    <name evidence="2" type="ORF">TEHN7118_2027</name>
</gene>
<feature type="domain" description="Mga helix-turn-helix" evidence="1">
    <location>
        <begin position="82"/>
        <end position="160"/>
    </location>
</feature>
<proteinExistence type="predicted"/>
<dbReference type="Gene3D" id="1.10.10.10">
    <property type="entry name" value="Winged helix-like DNA-binding domain superfamily/Winged helix DNA-binding domain"/>
    <property type="match status" value="1"/>
</dbReference>
<evidence type="ECO:0000313" key="2">
    <source>
        <dbReference type="EMBL" id="GBD69221.1"/>
    </source>
</evidence>